<evidence type="ECO:0000256" key="2">
    <source>
        <dbReference type="ARBA" id="ARBA00022676"/>
    </source>
</evidence>
<sequence length="1127" mass="127922">MRILFIDRISWDYTLQTPYERPLGGSQSALCYLADHLSQRGHQISLFKFNNVPRIEIVRGVPHFPLSLLTAEFLEYLNPEVAILLNRGFGNQDLRAMLPPATRLVLWTQHAYNQPAVAPLRDPQEQALYDHVVLISDWQRQTYIEHFQLPPNKITILRNAIAPCFENLFADSDSILAHKTPHLTLAYTSTPFRGLNLLLEVMPQIHAAHPTATLNVYSSMKVYQQTDEDDKYADLYQRCQALPGVNYIGSLPQPDLVQALRTTTIWAYPNTFAETSCIAALEAMASGCYLITSAFGALPETTAGFADLIPYPQDTAAYLSAYGHALHRALDRFSQPEHWPALEDHLRAQVTYIHQHCTWSLRAQEWEAFLTSLVSPTLSIAALPRWQARLRDYLQQRRYAEVITLCDTLSEQFPTAHCWLAYQGAAYVLQAQEAEAQLLWSVYLSEFDAAEQEEISTDWANCLLELAGVPSLTIDMQFALTSYAYEFAATPRNGLQLLYRSLQLGLPEPDIQDLLSQLLGVLSQPLEITPSDTDTLIASIKALLKNYSDLAEVPLFVKALSGHAELRPLLETLLFEHLNNDPAKFASRLAEPYLELATKQWGLYEFLSRVCAKGKVPELALHCANRLFDFPATPLRQDMSVTAKLHVLQTFKYDLSYAQTVKALYQEWLEGSQDSNHYLAEQTQQQAIDFGSIFYAIASYFHLCHQVDQPAQIKPIYNDRNRIFHDYGRYLLPVEPYYKPSQPQQTLPSNSSKIRVGFIGSCFFEHPASHQIRAFIRLCDRGRFELFAYNPWSRTAKADRLAEWFEATFTQFRKCDINAGEIAQQIYEDRIDLLIDLDSCTSDITFQLLSLKPAPVQATWVGFDAIGLPTVDYFIADPYILPDGAQAWYTETLWRLPHCYLSLDGYDVANKTSIRKHLGLGDDTVVFLCAQRASKIQPEMLKLQLAIVAAVKNAVLVIKYHQSSTLFEQWCRDVASAEGFDLSKLHFLTSDVPEVHRANLYDVDVVLDTYPYTGGAMSLEALWLEVPIVTKVGQQFVARHTYTFLKNVGVTDGIALSDEEYVNWGIRMGTEPELRRHVCWQLRQAKRSAPLWNPQQHAREMEQALTAMVNRYRSGDLVVPLGHHVGA</sequence>
<dbReference type="InterPro" id="IPR029489">
    <property type="entry name" value="OGT/SEC/SPY_C"/>
</dbReference>
<protein>
    <recommendedName>
        <fullName evidence="6">O-GlcNAc transferase C-terminal domain-containing protein</fullName>
    </recommendedName>
</protein>
<dbReference type="AlphaFoldDB" id="A0A2D2Q2X0"/>
<keyword evidence="2" id="KW-0328">Glycosyltransferase</keyword>
<accession>A0A2D2Q2X0</accession>
<evidence type="ECO:0000313" key="7">
    <source>
        <dbReference type="EMBL" id="ATS18848.1"/>
    </source>
</evidence>
<dbReference type="Gene3D" id="3.40.50.11380">
    <property type="match status" value="1"/>
</dbReference>
<dbReference type="Pfam" id="PF13844">
    <property type="entry name" value="Glyco_transf_41"/>
    <property type="match status" value="2"/>
</dbReference>
<dbReference type="Pfam" id="PF13692">
    <property type="entry name" value="Glyco_trans_1_4"/>
    <property type="match status" value="1"/>
</dbReference>
<dbReference type="OrthoDB" id="146908at2"/>
<evidence type="ECO:0000313" key="8">
    <source>
        <dbReference type="Proteomes" id="UP000231057"/>
    </source>
</evidence>
<evidence type="ECO:0000256" key="1">
    <source>
        <dbReference type="ARBA" id="ARBA00004922"/>
    </source>
</evidence>
<proteinExistence type="predicted"/>
<dbReference type="PANTHER" id="PTHR44835">
    <property type="entry name" value="UDP-N-ACETYLGLUCOSAMINE--PEPTIDE N-ACETYLGLUCOSAMINYLTRANSFERASE SPINDLY-RELATED"/>
    <property type="match status" value="1"/>
</dbReference>
<dbReference type="GO" id="GO:0016757">
    <property type="term" value="F:glycosyltransferase activity"/>
    <property type="evidence" value="ECO:0007669"/>
    <property type="project" value="UniProtKB-KW"/>
</dbReference>
<dbReference type="RefSeq" id="WP_099799181.1">
    <property type="nucleotide sequence ID" value="NZ_CP018092.1"/>
</dbReference>
<reference evidence="8" key="2">
    <citation type="journal article" date="2022" name="Front. Microbiol.">
        <title>Comparative Genomic Analysis Revealed Distinct Molecular Components and Organization of CO2-Concentrating Mechanism in Thermophilic Cyanobacteria.</title>
        <authorList>
            <person name="Tang J."/>
            <person name="Zhou H."/>
            <person name="Yao D."/>
            <person name="Riaz S."/>
            <person name="You D."/>
            <person name="Klepacz-Smolka A."/>
            <person name="Daroch M."/>
        </authorList>
    </citation>
    <scope>NUCLEOTIDE SEQUENCE [LARGE SCALE GENOMIC DNA]</scope>
    <source>
        <strain evidence="8">PCC 6715</strain>
    </source>
</reference>
<dbReference type="InterPro" id="IPR051939">
    <property type="entry name" value="Glycosyltr_41/O-GlcNAc_trsf"/>
</dbReference>
<keyword evidence="8" id="KW-1185">Reference proteome</keyword>
<evidence type="ECO:0000256" key="4">
    <source>
        <dbReference type="ARBA" id="ARBA00022737"/>
    </source>
</evidence>
<organism evidence="7 8">
    <name type="scientific">Parathermosynechococcus lividus PCC 6715</name>
    <dbReference type="NCBI Taxonomy" id="1917166"/>
    <lineage>
        <taxon>Bacteria</taxon>
        <taxon>Bacillati</taxon>
        <taxon>Cyanobacteriota</taxon>
        <taxon>Cyanophyceae</taxon>
        <taxon>Acaryochloridales</taxon>
        <taxon>Thermosynechococcaceae</taxon>
        <taxon>Parathermosynechococcus</taxon>
    </lineage>
</organism>
<name>A0A2D2Q2X0_PARLV</name>
<dbReference type="KEGG" id="slw:BRW62_08930"/>
<dbReference type="PANTHER" id="PTHR44835:SF1">
    <property type="entry name" value="PROTEIN O-GLCNAC TRANSFERASE"/>
    <property type="match status" value="1"/>
</dbReference>
<keyword evidence="3" id="KW-0808">Transferase</keyword>
<evidence type="ECO:0000259" key="6">
    <source>
        <dbReference type="Pfam" id="PF13844"/>
    </source>
</evidence>
<dbReference type="SUPFAM" id="SSF53756">
    <property type="entry name" value="UDP-Glycosyltransferase/glycogen phosphorylase"/>
    <property type="match status" value="1"/>
</dbReference>
<feature type="domain" description="O-GlcNAc transferase C-terminal" evidence="6">
    <location>
        <begin position="744"/>
        <end position="901"/>
    </location>
</feature>
<dbReference type="Proteomes" id="UP000231057">
    <property type="component" value="Chromosome"/>
</dbReference>
<gene>
    <name evidence="7" type="ORF">BRW62_08930</name>
</gene>
<reference evidence="7 8" key="1">
    <citation type="submission" date="2016-11" db="EMBL/GenBank/DDBJ databases">
        <title>Complete genome sequence of thermophilic cyanobacteria strain Synechococcus sp. PCC6715.</title>
        <authorList>
            <person name="Tang J."/>
            <person name="Daroch M."/>
            <person name="Liang Y."/>
            <person name="Jiang D."/>
            <person name="Shah M."/>
        </authorList>
    </citation>
    <scope>NUCLEOTIDE SEQUENCE [LARGE SCALE GENOMIC DNA]</scope>
    <source>
        <strain evidence="7 8">PCC 6715</strain>
    </source>
</reference>
<keyword evidence="5" id="KW-0802">TPR repeat</keyword>
<keyword evidence="4" id="KW-0677">Repeat</keyword>
<evidence type="ECO:0000256" key="5">
    <source>
        <dbReference type="ARBA" id="ARBA00022803"/>
    </source>
</evidence>
<comment type="pathway">
    <text evidence="1">Protein modification; protein glycosylation.</text>
</comment>
<dbReference type="Gene3D" id="3.40.50.2000">
    <property type="entry name" value="Glycogen Phosphorylase B"/>
    <property type="match status" value="3"/>
</dbReference>
<feature type="domain" description="O-GlcNAc transferase C-terminal" evidence="6">
    <location>
        <begin position="913"/>
        <end position="1101"/>
    </location>
</feature>
<dbReference type="CDD" id="cd03801">
    <property type="entry name" value="GT4_PimA-like"/>
    <property type="match status" value="1"/>
</dbReference>
<dbReference type="EMBL" id="CP018092">
    <property type="protein sequence ID" value="ATS18848.1"/>
    <property type="molecule type" value="Genomic_DNA"/>
</dbReference>
<evidence type="ECO:0000256" key="3">
    <source>
        <dbReference type="ARBA" id="ARBA00022679"/>
    </source>
</evidence>